<feature type="domain" description="CBS" evidence="11">
    <location>
        <begin position="267"/>
        <end position="327"/>
    </location>
</feature>
<feature type="transmembrane region" description="Helical" evidence="10">
    <location>
        <begin position="101"/>
        <end position="127"/>
    </location>
</feature>
<dbReference type="Pfam" id="PF00571">
    <property type="entry name" value="CBS"/>
    <property type="match status" value="1"/>
</dbReference>
<keyword evidence="4" id="KW-0677">Repeat</keyword>
<dbReference type="SUPFAM" id="SSF56176">
    <property type="entry name" value="FAD-binding/transporter-associated domain-like"/>
    <property type="match status" value="1"/>
</dbReference>
<accession>A0A851GRR9</accession>
<evidence type="ECO:0000256" key="3">
    <source>
        <dbReference type="ARBA" id="ARBA00022692"/>
    </source>
</evidence>
<evidence type="ECO:0000256" key="8">
    <source>
        <dbReference type="PROSITE-ProRule" id="PRU00703"/>
    </source>
</evidence>
<dbReference type="EMBL" id="JACBAZ010000006">
    <property type="protein sequence ID" value="NWK56914.1"/>
    <property type="molecule type" value="Genomic_DNA"/>
</dbReference>
<dbReference type="InterPro" id="IPR016169">
    <property type="entry name" value="FAD-bd_PCMH_sub2"/>
</dbReference>
<dbReference type="PANTHER" id="PTHR43099:SF5">
    <property type="entry name" value="HLYC_CORC FAMILY TRANSPORTER"/>
    <property type="match status" value="1"/>
</dbReference>
<sequence>MPMNVPDILQTLQPLSGVFSLIAGNAGEMLHDWPTVGQTLWFVFGCTFFLLLNAFFVASEFAIVKVRRSQIDIAEGKSKRNTATAKKVVDNLDAYLSANQLGITIASLALGLLAEPFIDSLLKYILLNRFDVWFQWDLSPYADRINYLSYGVALAFFTILHVVIGELIPKGIAIRKPLQVTLLIVRPLHWFYVSFSWLIRLLNHFSNLILKNLFHIDPLNEGEHAHSSEELALLVEESEKKSEVTEKEREILINALELNDVTVKDVMTPRSEVVVLDVDANFATNLDIATRSKHTRFPLVKGHLDHAMGLIHIKDILTMLHDDDPDLFSIKRSLKVVPETMPLDVLLQFFLKEHAHLALAVDEHGDPAGLVFLDNVIEELVGDIQDEFDNERSAFSQINEREFVVEGGMTLNELSDHVPELDLESGEVSTVGGYITRELGRIPEPGESHEIIGYEAKVMNTDGRRVGQVHFRRLKKVTKELDPQLNAGEI</sequence>
<name>A0A851GRR9_9BACT</name>
<dbReference type="InterPro" id="IPR005170">
    <property type="entry name" value="Transptr-assoc_dom"/>
</dbReference>
<feature type="domain" description="CNNM transmembrane" evidence="12">
    <location>
        <begin position="35"/>
        <end position="248"/>
    </location>
</feature>
<dbReference type="GO" id="GO:0050660">
    <property type="term" value="F:flavin adenine dinucleotide binding"/>
    <property type="evidence" value="ECO:0007669"/>
    <property type="project" value="InterPro"/>
</dbReference>
<dbReference type="InterPro" id="IPR046342">
    <property type="entry name" value="CBS_dom_sf"/>
</dbReference>
<dbReference type="Proteomes" id="UP000557872">
    <property type="component" value="Unassembled WGS sequence"/>
</dbReference>
<dbReference type="InterPro" id="IPR051676">
    <property type="entry name" value="UPF0053_domain"/>
</dbReference>
<dbReference type="PROSITE" id="PS51371">
    <property type="entry name" value="CBS"/>
    <property type="match status" value="2"/>
</dbReference>
<protein>
    <submittedName>
        <fullName evidence="13">HlyC/CorC family transporter</fullName>
    </submittedName>
</protein>
<dbReference type="Pfam" id="PF03471">
    <property type="entry name" value="CorC_HlyC"/>
    <property type="match status" value="1"/>
</dbReference>
<evidence type="ECO:0000259" key="11">
    <source>
        <dbReference type="PROSITE" id="PS51371"/>
    </source>
</evidence>
<organism evidence="13 14">
    <name type="scientific">Oceaniferula marina</name>
    <dbReference type="NCBI Taxonomy" id="2748318"/>
    <lineage>
        <taxon>Bacteria</taxon>
        <taxon>Pseudomonadati</taxon>
        <taxon>Verrucomicrobiota</taxon>
        <taxon>Verrucomicrobiia</taxon>
        <taxon>Verrucomicrobiales</taxon>
        <taxon>Verrucomicrobiaceae</taxon>
        <taxon>Oceaniferula</taxon>
    </lineage>
</organism>
<comment type="subcellular location">
    <subcellularLocation>
        <location evidence="1">Cell membrane</location>
        <topology evidence="1">Multi-pass membrane protein</topology>
    </subcellularLocation>
</comment>
<dbReference type="InterPro" id="IPR044751">
    <property type="entry name" value="Ion_transp-like_CBS"/>
</dbReference>
<dbReference type="Gene3D" id="3.30.465.10">
    <property type="match status" value="1"/>
</dbReference>
<feature type="transmembrane region" description="Helical" evidence="10">
    <location>
        <begin position="39"/>
        <end position="58"/>
    </location>
</feature>
<gene>
    <name evidence="13" type="ORF">HW115_14920</name>
</gene>
<evidence type="ECO:0000256" key="6">
    <source>
        <dbReference type="ARBA" id="ARBA00023122"/>
    </source>
</evidence>
<evidence type="ECO:0000256" key="7">
    <source>
        <dbReference type="ARBA" id="ARBA00023136"/>
    </source>
</evidence>
<keyword evidence="5 9" id="KW-1133">Transmembrane helix</keyword>
<keyword evidence="2" id="KW-1003">Cell membrane</keyword>
<dbReference type="SUPFAM" id="SSF54631">
    <property type="entry name" value="CBS-domain pair"/>
    <property type="match status" value="1"/>
</dbReference>
<dbReference type="Pfam" id="PF01595">
    <property type="entry name" value="CNNM"/>
    <property type="match status" value="1"/>
</dbReference>
<dbReference type="AlphaFoldDB" id="A0A851GRR9"/>
<dbReference type="CDD" id="cd04590">
    <property type="entry name" value="CBS_pair_CorC_HlyC_assoc"/>
    <property type="match status" value="1"/>
</dbReference>
<dbReference type="GO" id="GO:0005886">
    <property type="term" value="C:plasma membrane"/>
    <property type="evidence" value="ECO:0007669"/>
    <property type="project" value="UniProtKB-SubCell"/>
</dbReference>
<feature type="domain" description="CBS" evidence="11">
    <location>
        <begin position="330"/>
        <end position="387"/>
    </location>
</feature>
<keyword evidence="3 9" id="KW-0812">Transmembrane</keyword>
<feature type="transmembrane region" description="Helical" evidence="10">
    <location>
        <begin position="180"/>
        <end position="199"/>
    </location>
</feature>
<dbReference type="PROSITE" id="PS51846">
    <property type="entry name" value="CNNM"/>
    <property type="match status" value="1"/>
</dbReference>
<evidence type="ECO:0000256" key="4">
    <source>
        <dbReference type="ARBA" id="ARBA00022737"/>
    </source>
</evidence>
<keyword evidence="7 9" id="KW-0472">Membrane</keyword>
<proteinExistence type="predicted"/>
<dbReference type="InterPro" id="IPR036318">
    <property type="entry name" value="FAD-bd_PCMH-like_sf"/>
</dbReference>
<keyword evidence="14" id="KW-1185">Reference proteome</keyword>
<evidence type="ECO:0000256" key="5">
    <source>
        <dbReference type="ARBA" id="ARBA00022989"/>
    </source>
</evidence>
<dbReference type="InterPro" id="IPR000644">
    <property type="entry name" value="CBS_dom"/>
</dbReference>
<feature type="transmembrane region" description="Helical" evidence="10">
    <location>
        <begin position="147"/>
        <end position="168"/>
    </location>
</feature>
<dbReference type="PANTHER" id="PTHR43099">
    <property type="entry name" value="UPF0053 PROTEIN YRKA"/>
    <property type="match status" value="1"/>
</dbReference>
<evidence type="ECO:0000256" key="9">
    <source>
        <dbReference type="PROSITE-ProRule" id="PRU01193"/>
    </source>
</evidence>
<comment type="caution">
    <text evidence="13">The sequence shown here is derived from an EMBL/GenBank/DDBJ whole genome shotgun (WGS) entry which is preliminary data.</text>
</comment>
<dbReference type="InterPro" id="IPR002550">
    <property type="entry name" value="CNNM"/>
</dbReference>
<dbReference type="Gene3D" id="3.10.580.10">
    <property type="entry name" value="CBS-domain"/>
    <property type="match status" value="1"/>
</dbReference>
<dbReference type="SMART" id="SM01091">
    <property type="entry name" value="CorC_HlyC"/>
    <property type="match status" value="1"/>
</dbReference>
<evidence type="ECO:0000256" key="10">
    <source>
        <dbReference type="SAM" id="Phobius"/>
    </source>
</evidence>
<evidence type="ECO:0000313" key="14">
    <source>
        <dbReference type="Proteomes" id="UP000557872"/>
    </source>
</evidence>
<evidence type="ECO:0000256" key="2">
    <source>
        <dbReference type="ARBA" id="ARBA00022475"/>
    </source>
</evidence>
<evidence type="ECO:0000256" key="1">
    <source>
        <dbReference type="ARBA" id="ARBA00004651"/>
    </source>
</evidence>
<evidence type="ECO:0000313" key="13">
    <source>
        <dbReference type="EMBL" id="NWK56914.1"/>
    </source>
</evidence>
<evidence type="ECO:0000259" key="12">
    <source>
        <dbReference type="PROSITE" id="PS51846"/>
    </source>
</evidence>
<reference evidence="13 14" key="1">
    <citation type="submission" date="2020-07" db="EMBL/GenBank/DDBJ databases">
        <title>Roseicoccus Jingziensis gen. nov., sp. nov., isolated from coastal seawater.</title>
        <authorList>
            <person name="Feng X."/>
        </authorList>
    </citation>
    <scope>NUCLEOTIDE SEQUENCE [LARGE SCALE GENOMIC DNA]</scope>
    <source>
        <strain evidence="13 14">N1E253</strain>
    </source>
</reference>
<keyword evidence="6 8" id="KW-0129">CBS domain</keyword>